<proteinExistence type="predicted"/>
<dbReference type="OrthoDB" id="9782395at2"/>
<dbReference type="AlphaFoldDB" id="A0A5B8V012"/>
<dbReference type="EMBL" id="CP042436">
    <property type="protein sequence ID" value="QEC63951.1"/>
    <property type="molecule type" value="Genomic_DNA"/>
</dbReference>
<organism evidence="3 4">
    <name type="scientific">Mucilaginibacter ginsenosidivorans</name>
    <dbReference type="NCBI Taxonomy" id="398053"/>
    <lineage>
        <taxon>Bacteria</taxon>
        <taxon>Pseudomonadati</taxon>
        <taxon>Bacteroidota</taxon>
        <taxon>Sphingobacteriia</taxon>
        <taxon>Sphingobacteriales</taxon>
        <taxon>Sphingobacteriaceae</taxon>
        <taxon>Mucilaginibacter</taxon>
    </lineage>
</organism>
<keyword evidence="1" id="KW-0812">Transmembrane</keyword>
<dbReference type="RefSeq" id="WP_147032524.1">
    <property type="nucleotide sequence ID" value="NZ_CP042436.1"/>
</dbReference>
<keyword evidence="1" id="KW-1133">Transmembrane helix</keyword>
<dbReference type="PANTHER" id="PTHR30336:SF20">
    <property type="entry name" value="DUF218 DOMAIN-CONTAINING PROTEIN"/>
    <property type="match status" value="1"/>
</dbReference>
<dbReference type="InterPro" id="IPR003848">
    <property type="entry name" value="DUF218"/>
</dbReference>
<dbReference type="CDD" id="cd06259">
    <property type="entry name" value="YdcF-like"/>
    <property type="match status" value="1"/>
</dbReference>
<keyword evidence="4" id="KW-1185">Reference proteome</keyword>
<dbReference type="Proteomes" id="UP000321479">
    <property type="component" value="Chromosome"/>
</dbReference>
<sequence>MYIFFSNLAVLFLSPFSWIVALLLVVLLSKNPKWKKKSLLSAVLILFVFSNMFLLNCYARWWDVPPAPLEKGKIYSAAIILGGFTSEDNTGKGFFNERSDRLIEGMHLKTTGRVSHIMMSGGNRAGAGAQFTEAAWVNKTLKEFNFPDSVILTEHQSINTMENAEYTRQVLQQSQLKGPYLLVTSAFHMRRAMYIFKKKGVDVLPYPCDYVAGNTNTATPDYIIPNLYALITWNYYIKELAGMVVAHIQR</sequence>
<dbReference type="Gene3D" id="3.40.50.620">
    <property type="entry name" value="HUPs"/>
    <property type="match status" value="1"/>
</dbReference>
<feature type="transmembrane region" description="Helical" evidence="1">
    <location>
        <begin position="39"/>
        <end position="61"/>
    </location>
</feature>
<keyword evidence="1" id="KW-0472">Membrane</keyword>
<name>A0A5B8V012_9SPHI</name>
<evidence type="ECO:0000313" key="4">
    <source>
        <dbReference type="Proteomes" id="UP000321479"/>
    </source>
</evidence>
<dbReference type="PANTHER" id="PTHR30336">
    <property type="entry name" value="INNER MEMBRANE PROTEIN, PROBABLE PERMEASE"/>
    <property type="match status" value="1"/>
</dbReference>
<protein>
    <submittedName>
        <fullName evidence="3">YdcF family protein</fullName>
    </submittedName>
</protein>
<evidence type="ECO:0000313" key="3">
    <source>
        <dbReference type="EMBL" id="QEC63951.1"/>
    </source>
</evidence>
<feature type="domain" description="DUF218" evidence="2">
    <location>
        <begin position="77"/>
        <end position="242"/>
    </location>
</feature>
<gene>
    <name evidence="3" type="ORF">FRZ54_15670</name>
</gene>
<accession>A0A5B8V012</accession>
<dbReference type="GO" id="GO:0005886">
    <property type="term" value="C:plasma membrane"/>
    <property type="evidence" value="ECO:0007669"/>
    <property type="project" value="TreeGrafter"/>
</dbReference>
<evidence type="ECO:0000256" key="1">
    <source>
        <dbReference type="SAM" id="Phobius"/>
    </source>
</evidence>
<dbReference type="InterPro" id="IPR051599">
    <property type="entry name" value="Cell_Envelope_Assoc"/>
</dbReference>
<evidence type="ECO:0000259" key="2">
    <source>
        <dbReference type="Pfam" id="PF02698"/>
    </source>
</evidence>
<reference evidence="3 4" key="1">
    <citation type="journal article" date="2017" name="Curr. Microbiol.">
        <title>Mucilaginibacter ginsenosidivorans sp. nov., Isolated from Soil of Ginseng Field.</title>
        <authorList>
            <person name="Kim M.M."/>
            <person name="Siddiqi M.Z."/>
            <person name="Im W.T."/>
        </authorList>
    </citation>
    <scope>NUCLEOTIDE SEQUENCE [LARGE SCALE GENOMIC DNA]</scope>
    <source>
        <strain evidence="3 4">Gsoil 3017</strain>
    </source>
</reference>
<feature type="transmembrane region" description="Helical" evidence="1">
    <location>
        <begin position="6"/>
        <end position="27"/>
    </location>
</feature>
<dbReference type="Pfam" id="PF02698">
    <property type="entry name" value="DUF218"/>
    <property type="match status" value="1"/>
</dbReference>
<dbReference type="InterPro" id="IPR014729">
    <property type="entry name" value="Rossmann-like_a/b/a_fold"/>
</dbReference>
<dbReference type="KEGG" id="mgin:FRZ54_15670"/>